<dbReference type="EMBL" id="LAZR01009449">
    <property type="protein sequence ID" value="KKM72547.1"/>
    <property type="molecule type" value="Genomic_DNA"/>
</dbReference>
<organism evidence="1">
    <name type="scientific">marine sediment metagenome</name>
    <dbReference type="NCBI Taxonomy" id="412755"/>
    <lineage>
        <taxon>unclassified sequences</taxon>
        <taxon>metagenomes</taxon>
        <taxon>ecological metagenomes</taxon>
    </lineage>
</organism>
<comment type="caution">
    <text evidence="1">The sequence shown here is derived from an EMBL/GenBank/DDBJ whole genome shotgun (WGS) entry which is preliminary data.</text>
</comment>
<evidence type="ECO:0000313" key="1">
    <source>
        <dbReference type="EMBL" id="KKM72547.1"/>
    </source>
</evidence>
<dbReference type="AlphaFoldDB" id="A0A0F9MTI6"/>
<proteinExistence type="predicted"/>
<reference evidence="1" key="1">
    <citation type="journal article" date="2015" name="Nature">
        <title>Complex archaea that bridge the gap between prokaryotes and eukaryotes.</title>
        <authorList>
            <person name="Spang A."/>
            <person name="Saw J.H."/>
            <person name="Jorgensen S.L."/>
            <person name="Zaremba-Niedzwiedzka K."/>
            <person name="Martijn J."/>
            <person name="Lind A.E."/>
            <person name="van Eijk R."/>
            <person name="Schleper C."/>
            <person name="Guy L."/>
            <person name="Ettema T.J."/>
        </authorList>
    </citation>
    <scope>NUCLEOTIDE SEQUENCE</scope>
</reference>
<accession>A0A0F9MTI6</accession>
<name>A0A0F9MTI6_9ZZZZ</name>
<gene>
    <name evidence="1" type="ORF">LCGC14_1419410</name>
</gene>
<protein>
    <submittedName>
        <fullName evidence="1">Uncharacterized protein</fullName>
    </submittedName>
</protein>
<sequence>MTKNEKLGEKIKKIVELLVESLERAGIKYFQSNPTAEFAHRGENIMVSLIDENNSDVKYKMNQNLHVGKKYFFINRNTLLNPNYDILYIVHPLLKKIDEELKEESSFKTNLERVSALIKTKHYSVALVFIVSALESIFSDIFYRYNYLWFLVEIIKSQNYDDDDLIIQYGSRLNEHDKEYPIFLEKEIDGEKWVLTSKYLPLINKWLNLKVWECILTLVRNLGHTKIISLNYKEINYRKSVDLKY</sequence>